<dbReference type="InParanoid" id="A0A068V590"/>
<evidence type="ECO:0000256" key="1">
    <source>
        <dbReference type="ARBA" id="ARBA00012513"/>
    </source>
</evidence>
<evidence type="ECO:0000256" key="8">
    <source>
        <dbReference type="ARBA" id="ARBA00047899"/>
    </source>
</evidence>
<dbReference type="Gene3D" id="1.10.510.10">
    <property type="entry name" value="Transferase(Phosphotransferase) domain 1"/>
    <property type="match status" value="1"/>
</dbReference>
<dbReference type="InterPro" id="IPR017441">
    <property type="entry name" value="Protein_kinase_ATP_BS"/>
</dbReference>
<dbReference type="OMA" id="ILHIARG"/>
<sequence length="165" mass="18450">MPGLPMWFLCEELRVAPSNFEEKLGGGGFGSVFKGRLQDGTSVAVKHLEKPSLDMKGFLAEVKTIGSIHHFNLVKLIGHCKDKSHQLLVYGYLNWQIRKRIAIDVAKGLAYLHEERSQKVIHLDVKPQKVLLDENFNGKVSDFGLSKVIDRDKSQVVTTIRGNPG</sequence>
<dbReference type="FunFam" id="3.30.200.20:FF:000178">
    <property type="entry name" value="serine/threonine-protein kinase PBS1-like"/>
    <property type="match status" value="1"/>
</dbReference>
<evidence type="ECO:0000313" key="12">
    <source>
        <dbReference type="EMBL" id="CDP15960.1"/>
    </source>
</evidence>
<dbReference type="InterPro" id="IPR051343">
    <property type="entry name" value="G-type_lectin_kinases/EP1-like"/>
</dbReference>
<keyword evidence="13" id="KW-1185">Reference proteome</keyword>
<keyword evidence="4" id="KW-0732">Signal</keyword>
<dbReference type="Pfam" id="PF00069">
    <property type="entry name" value="Pkinase"/>
    <property type="match status" value="1"/>
</dbReference>
<keyword evidence="6" id="KW-0418">Kinase</keyword>
<dbReference type="Gramene" id="CDP15960">
    <property type="protein sequence ID" value="CDP15960"/>
    <property type="gene ID" value="GSCOC_T00016888001"/>
</dbReference>
<evidence type="ECO:0000256" key="7">
    <source>
        <dbReference type="ARBA" id="ARBA00022840"/>
    </source>
</evidence>
<dbReference type="AlphaFoldDB" id="A0A068V590"/>
<dbReference type="EC" id="2.7.11.1" evidence="1"/>
<evidence type="ECO:0000256" key="4">
    <source>
        <dbReference type="ARBA" id="ARBA00022729"/>
    </source>
</evidence>
<protein>
    <recommendedName>
        <fullName evidence="1">non-specific serine/threonine protein kinase</fullName>
        <ecNumber evidence="1">2.7.11.1</ecNumber>
    </recommendedName>
</protein>
<dbReference type="OrthoDB" id="4062651at2759"/>
<comment type="catalytic activity">
    <reaction evidence="9">
        <text>L-seryl-[protein] + ATP = O-phospho-L-seryl-[protein] + ADP + H(+)</text>
        <dbReference type="Rhea" id="RHEA:17989"/>
        <dbReference type="Rhea" id="RHEA-COMP:9863"/>
        <dbReference type="Rhea" id="RHEA-COMP:11604"/>
        <dbReference type="ChEBI" id="CHEBI:15378"/>
        <dbReference type="ChEBI" id="CHEBI:29999"/>
        <dbReference type="ChEBI" id="CHEBI:30616"/>
        <dbReference type="ChEBI" id="CHEBI:83421"/>
        <dbReference type="ChEBI" id="CHEBI:456216"/>
        <dbReference type="EC" id="2.7.11.1"/>
    </reaction>
</comment>
<dbReference type="PROSITE" id="PS00107">
    <property type="entry name" value="PROTEIN_KINASE_ATP"/>
    <property type="match status" value="1"/>
</dbReference>
<evidence type="ECO:0000256" key="3">
    <source>
        <dbReference type="ARBA" id="ARBA00022679"/>
    </source>
</evidence>
<evidence type="ECO:0000256" key="6">
    <source>
        <dbReference type="ARBA" id="ARBA00022777"/>
    </source>
</evidence>
<evidence type="ECO:0000313" key="13">
    <source>
        <dbReference type="Proteomes" id="UP000295252"/>
    </source>
</evidence>
<dbReference type="PhylomeDB" id="A0A068V590"/>
<keyword evidence="2" id="KW-0723">Serine/threonine-protein kinase</keyword>
<dbReference type="SUPFAM" id="SSF56112">
    <property type="entry name" value="Protein kinase-like (PK-like)"/>
    <property type="match status" value="1"/>
</dbReference>
<dbReference type="FunFam" id="1.10.510.10:FF:001023">
    <property type="entry name" value="Os07g0541700 protein"/>
    <property type="match status" value="1"/>
</dbReference>
<feature type="domain" description="Protein kinase" evidence="11">
    <location>
        <begin position="18"/>
        <end position="165"/>
    </location>
</feature>
<evidence type="ECO:0000259" key="11">
    <source>
        <dbReference type="PROSITE" id="PS50011"/>
    </source>
</evidence>
<dbReference type="PANTHER" id="PTHR47976">
    <property type="entry name" value="G-TYPE LECTIN S-RECEPTOR-LIKE SERINE/THREONINE-PROTEIN KINASE SD2-5"/>
    <property type="match status" value="1"/>
</dbReference>
<accession>A0A068V590</accession>
<organism evidence="12 13">
    <name type="scientific">Coffea canephora</name>
    <name type="common">Robusta coffee</name>
    <dbReference type="NCBI Taxonomy" id="49390"/>
    <lineage>
        <taxon>Eukaryota</taxon>
        <taxon>Viridiplantae</taxon>
        <taxon>Streptophyta</taxon>
        <taxon>Embryophyta</taxon>
        <taxon>Tracheophyta</taxon>
        <taxon>Spermatophyta</taxon>
        <taxon>Magnoliopsida</taxon>
        <taxon>eudicotyledons</taxon>
        <taxon>Gunneridae</taxon>
        <taxon>Pentapetalae</taxon>
        <taxon>asterids</taxon>
        <taxon>lamiids</taxon>
        <taxon>Gentianales</taxon>
        <taxon>Rubiaceae</taxon>
        <taxon>Ixoroideae</taxon>
        <taxon>Gardenieae complex</taxon>
        <taxon>Bertiereae - Coffeeae clade</taxon>
        <taxon>Coffeeae</taxon>
        <taxon>Coffea</taxon>
    </lineage>
</organism>
<dbReference type="InterPro" id="IPR000719">
    <property type="entry name" value="Prot_kinase_dom"/>
</dbReference>
<feature type="binding site" evidence="10">
    <location>
        <position position="46"/>
    </location>
    <ligand>
        <name>ATP</name>
        <dbReference type="ChEBI" id="CHEBI:30616"/>
    </ligand>
</feature>
<evidence type="ECO:0000256" key="9">
    <source>
        <dbReference type="ARBA" id="ARBA00048679"/>
    </source>
</evidence>
<dbReference type="PANTHER" id="PTHR47976:SF66">
    <property type="entry name" value="G-TYPE LECTIN S-RECEPTOR-LIKE SERINE_THREONINE-PROTEIN KINASE SD2-5"/>
    <property type="match status" value="1"/>
</dbReference>
<evidence type="ECO:0000256" key="10">
    <source>
        <dbReference type="PROSITE-ProRule" id="PRU10141"/>
    </source>
</evidence>
<name>A0A068V590_COFCA</name>
<dbReference type="EMBL" id="HG739196">
    <property type="protein sequence ID" value="CDP15960.1"/>
    <property type="molecule type" value="Genomic_DNA"/>
</dbReference>
<dbReference type="InterPro" id="IPR011009">
    <property type="entry name" value="Kinase-like_dom_sf"/>
</dbReference>
<evidence type="ECO:0000256" key="5">
    <source>
        <dbReference type="ARBA" id="ARBA00022741"/>
    </source>
</evidence>
<keyword evidence="5 10" id="KW-0547">Nucleotide-binding</keyword>
<keyword evidence="3" id="KW-0808">Transferase</keyword>
<gene>
    <name evidence="12" type="ORF">GSCOC_T00016888001</name>
</gene>
<dbReference type="Gene3D" id="3.30.200.20">
    <property type="entry name" value="Phosphorylase Kinase, domain 1"/>
    <property type="match status" value="1"/>
</dbReference>
<dbReference type="GO" id="GO:0005524">
    <property type="term" value="F:ATP binding"/>
    <property type="evidence" value="ECO:0007669"/>
    <property type="project" value="UniProtKB-UniRule"/>
</dbReference>
<dbReference type="GO" id="GO:0004674">
    <property type="term" value="F:protein serine/threonine kinase activity"/>
    <property type="evidence" value="ECO:0007669"/>
    <property type="project" value="UniProtKB-KW"/>
</dbReference>
<reference evidence="13" key="1">
    <citation type="journal article" date="2014" name="Science">
        <title>The coffee genome provides insight into the convergent evolution of caffeine biosynthesis.</title>
        <authorList>
            <person name="Denoeud F."/>
            <person name="Carretero-Paulet L."/>
            <person name="Dereeper A."/>
            <person name="Droc G."/>
            <person name="Guyot R."/>
            <person name="Pietrella M."/>
            <person name="Zheng C."/>
            <person name="Alberti A."/>
            <person name="Anthony F."/>
            <person name="Aprea G."/>
            <person name="Aury J.M."/>
            <person name="Bento P."/>
            <person name="Bernard M."/>
            <person name="Bocs S."/>
            <person name="Campa C."/>
            <person name="Cenci A."/>
            <person name="Combes M.C."/>
            <person name="Crouzillat D."/>
            <person name="Da Silva C."/>
            <person name="Daddiego L."/>
            <person name="De Bellis F."/>
            <person name="Dussert S."/>
            <person name="Garsmeur O."/>
            <person name="Gayraud T."/>
            <person name="Guignon V."/>
            <person name="Jahn K."/>
            <person name="Jamilloux V."/>
            <person name="Joet T."/>
            <person name="Labadie K."/>
            <person name="Lan T."/>
            <person name="Leclercq J."/>
            <person name="Lepelley M."/>
            <person name="Leroy T."/>
            <person name="Li L.T."/>
            <person name="Librado P."/>
            <person name="Lopez L."/>
            <person name="Munoz A."/>
            <person name="Noel B."/>
            <person name="Pallavicini A."/>
            <person name="Perrotta G."/>
            <person name="Poncet V."/>
            <person name="Pot D."/>
            <person name="Priyono X."/>
            <person name="Rigoreau M."/>
            <person name="Rouard M."/>
            <person name="Rozas J."/>
            <person name="Tranchant-Dubreuil C."/>
            <person name="VanBuren R."/>
            <person name="Zhang Q."/>
            <person name="Andrade A.C."/>
            <person name="Argout X."/>
            <person name="Bertrand B."/>
            <person name="de Kochko A."/>
            <person name="Graziosi G."/>
            <person name="Henry R.J."/>
            <person name="Jayarama X."/>
            <person name="Ming R."/>
            <person name="Nagai C."/>
            <person name="Rounsley S."/>
            <person name="Sankoff D."/>
            <person name="Giuliano G."/>
            <person name="Albert V.A."/>
            <person name="Wincker P."/>
            <person name="Lashermes P."/>
        </authorList>
    </citation>
    <scope>NUCLEOTIDE SEQUENCE [LARGE SCALE GENOMIC DNA]</scope>
    <source>
        <strain evidence="13">cv. DH200-94</strain>
    </source>
</reference>
<comment type="catalytic activity">
    <reaction evidence="8">
        <text>L-threonyl-[protein] + ATP = O-phospho-L-threonyl-[protein] + ADP + H(+)</text>
        <dbReference type="Rhea" id="RHEA:46608"/>
        <dbReference type="Rhea" id="RHEA-COMP:11060"/>
        <dbReference type="Rhea" id="RHEA-COMP:11605"/>
        <dbReference type="ChEBI" id="CHEBI:15378"/>
        <dbReference type="ChEBI" id="CHEBI:30013"/>
        <dbReference type="ChEBI" id="CHEBI:30616"/>
        <dbReference type="ChEBI" id="CHEBI:61977"/>
        <dbReference type="ChEBI" id="CHEBI:456216"/>
        <dbReference type="EC" id="2.7.11.1"/>
    </reaction>
</comment>
<proteinExistence type="predicted"/>
<evidence type="ECO:0000256" key="2">
    <source>
        <dbReference type="ARBA" id="ARBA00022527"/>
    </source>
</evidence>
<keyword evidence="7 10" id="KW-0067">ATP-binding</keyword>
<dbReference type="PROSITE" id="PS50011">
    <property type="entry name" value="PROTEIN_KINASE_DOM"/>
    <property type="match status" value="1"/>
</dbReference>
<dbReference type="Proteomes" id="UP000295252">
    <property type="component" value="Chromosome VII"/>
</dbReference>